<evidence type="ECO:0000256" key="7">
    <source>
        <dbReference type="ARBA" id="ARBA00023157"/>
    </source>
</evidence>
<feature type="domain" description="CFEM" evidence="11">
    <location>
        <begin position="1"/>
        <end position="92"/>
    </location>
</feature>
<proteinExistence type="inferred from homology"/>
<evidence type="ECO:0000256" key="9">
    <source>
        <dbReference type="PROSITE-ProRule" id="PRU01356"/>
    </source>
</evidence>
<evidence type="ECO:0000256" key="1">
    <source>
        <dbReference type="ARBA" id="ARBA00004589"/>
    </source>
</evidence>
<feature type="chain" id="PRO_5001979217" description="CFEM domain-containing protein" evidence="10">
    <location>
        <begin position="17"/>
        <end position="92"/>
    </location>
</feature>
<evidence type="ECO:0000313" key="13">
    <source>
        <dbReference type="Proteomes" id="UP000039046"/>
    </source>
</evidence>
<evidence type="ECO:0000313" key="12">
    <source>
        <dbReference type="EMBL" id="CEJ83159.1"/>
    </source>
</evidence>
<feature type="binding site" description="axial binding residue" evidence="9">
    <location>
        <position position="49"/>
    </location>
    <ligand>
        <name>heme</name>
        <dbReference type="ChEBI" id="CHEBI:30413"/>
    </ligand>
    <ligandPart>
        <name>Fe</name>
        <dbReference type="ChEBI" id="CHEBI:18248"/>
    </ligandPart>
</feature>
<keyword evidence="5" id="KW-0472">Membrane</keyword>
<evidence type="ECO:0000259" key="11">
    <source>
        <dbReference type="PROSITE" id="PS52012"/>
    </source>
</evidence>
<name>A0A0A1TCT1_9HYPO</name>
<keyword evidence="9" id="KW-0479">Metal-binding</keyword>
<sequence length="92" mass="9983">MQFTIAFALLLASVEAYRFTGINGLADCSHHCLKEFARKKPGCATGANDDKCFCDHVEVIKAEARSCLDASCGADFVREKLLAQLPNACKNV</sequence>
<dbReference type="Proteomes" id="UP000039046">
    <property type="component" value="Unassembled WGS sequence"/>
</dbReference>
<keyword evidence="9" id="KW-0408">Iron</keyword>
<keyword evidence="6 10" id="KW-0732">Signal</keyword>
<evidence type="ECO:0000256" key="10">
    <source>
        <dbReference type="SAM" id="SignalP"/>
    </source>
</evidence>
<comment type="similarity">
    <text evidence="3">Belongs to the RBT5 family.</text>
</comment>
<keyword evidence="5" id="KW-0325">Glycoprotein</keyword>
<gene>
    <name evidence="12" type="ORF">VHEMI03181</name>
</gene>
<comment type="subcellular location">
    <subcellularLocation>
        <location evidence="1">Membrane</location>
        <topology evidence="1">Lipid-anchor</topology>
        <topology evidence="1">GPI-anchor</topology>
    </subcellularLocation>
    <subcellularLocation>
        <location evidence="2">Secreted</location>
    </subcellularLocation>
</comment>
<evidence type="ECO:0000256" key="5">
    <source>
        <dbReference type="ARBA" id="ARBA00022622"/>
    </source>
</evidence>
<keyword evidence="8" id="KW-0449">Lipoprotein</keyword>
<evidence type="ECO:0000256" key="6">
    <source>
        <dbReference type="ARBA" id="ARBA00022729"/>
    </source>
</evidence>
<accession>A0A0A1TCT1</accession>
<dbReference type="GO" id="GO:0098552">
    <property type="term" value="C:side of membrane"/>
    <property type="evidence" value="ECO:0007669"/>
    <property type="project" value="UniProtKB-KW"/>
</dbReference>
<dbReference type="GO" id="GO:0005576">
    <property type="term" value="C:extracellular region"/>
    <property type="evidence" value="ECO:0007669"/>
    <property type="project" value="UniProtKB-SubCell"/>
</dbReference>
<keyword evidence="7" id="KW-1015">Disulfide bond</keyword>
<reference evidence="12 13" key="1">
    <citation type="journal article" date="2015" name="Genome Announc.">
        <title>Draft Genome Sequence and Gene Annotation of the Entomopathogenic Fungus Verticillium hemipterigenum.</title>
        <authorList>
            <person name="Horn F."/>
            <person name="Habel A."/>
            <person name="Scharf D.H."/>
            <person name="Dworschak J."/>
            <person name="Brakhage A.A."/>
            <person name="Guthke R."/>
            <person name="Hertweck C."/>
            <person name="Linde J."/>
        </authorList>
    </citation>
    <scope>NUCLEOTIDE SEQUENCE [LARGE SCALE GENOMIC DNA]</scope>
</reference>
<keyword evidence="13" id="KW-1185">Reference proteome</keyword>
<keyword evidence="5" id="KW-0336">GPI-anchor</keyword>
<protein>
    <recommendedName>
        <fullName evidence="11">CFEM domain-containing protein</fullName>
    </recommendedName>
</protein>
<keyword evidence="9" id="KW-0349">Heme</keyword>
<dbReference type="HOGENOM" id="CLU_2414856_0_0_1"/>
<dbReference type="AlphaFoldDB" id="A0A0A1TCT1"/>
<organism evidence="12 13">
    <name type="scientific">[Torrubiella] hemipterigena</name>
    <dbReference type="NCBI Taxonomy" id="1531966"/>
    <lineage>
        <taxon>Eukaryota</taxon>
        <taxon>Fungi</taxon>
        <taxon>Dikarya</taxon>
        <taxon>Ascomycota</taxon>
        <taxon>Pezizomycotina</taxon>
        <taxon>Sordariomycetes</taxon>
        <taxon>Hypocreomycetidae</taxon>
        <taxon>Hypocreales</taxon>
        <taxon>Clavicipitaceae</taxon>
        <taxon>Clavicipitaceae incertae sedis</taxon>
        <taxon>'Torrubiella' clade</taxon>
    </lineage>
</organism>
<dbReference type="GO" id="GO:0046872">
    <property type="term" value="F:metal ion binding"/>
    <property type="evidence" value="ECO:0007669"/>
    <property type="project" value="UniProtKB-UniRule"/>
</dbReference>
<dbReference type="InterPro" id="IPR008427">
    <property type="entry name" value="Extracellular_membr_CFEM_dom"/>
</dbReference>
<feature type="signal peptide" evidence="10">
    <location>
        <begin position="1"/>
        <end position="16"/>
    </location>
</feature>
<dbReference type="EMBL" id="CDHN01000001">
    <property type="protein sequence ID" value="CEJ83159.1"/>
    <property type="molecule type" value="Genomic_DNA"/>
</dbReference>
<evidence type="ECO:0000256" key="4">
    <source>
        <dbReference type="ARBA" id="ARBA00022525"/>
    </source>
</evidence>
<keyword evidence="4" id="KW-0964">Secreted</keyword>
<evidence type="ECO:0000256" key="3">
    <source>
        <dbReference type="ARBA" id="ARBA00010031"/>
    </source>
</evidence>
<evidence type="ECO:0000256" key="2">
    <source>
        <dbReference type="ARBA" id="ARBA00004613"/>
    </source>
</evidence>
<dbReference type="Pfam" id="PF05730">
    <property type="entry name" value="CFEM"/>
    <property type="match status" value="1"/>
</dbReference>
<dbReference type="PROSITE" id="PS52012">
    <property type="entry name" value="CFEM"/>
    <property type="match status" value="1"/>
</dbReference>
<evidence type="ECO:0000256" key="8">
    <source>
        <dbReference type="ARBA" id="ARBA00023288"/>
    </source>
</evidence>
<comment type="caution">
    <text evidence="9">Lacks conserved residue(s) required for the propagation of feature annotation.</text>
</comment>